<dbReference type="InterPro" id="IPR049829">
    <property type="entry name" value="MptA/B-like"/>
</dbReference>
<feature type="transmembrane region" description="Helical" evidence="8">
    <location>
        <begin position="284"/>
        <end position="310"/>
    </location>
</feature>
<dbReference type="EMBL" id="QLMJ01000010">
    <property type="protein sequence ID" value="RAK35393.1"/>
    <property type="molecule type" value="Genomic_DNA"/>
</dbReference>
<proteinExistence type="inferred from homology"/>
<dbReference type="Pfam" id="PF26314">
    <property type="entry name" value="MptA_B_family"/>
    <property type="match status" value="1"/>
</dbReference>
<dbReference type="AlphaFoldDB" id="A0A327ZA09"/>
<keyword evidence="10" id="KW-1185">Reference proteome</keyword>
<protein>
    <submittedName>
        <fullName evidence="9">Alpha-1,6-mannosyltransferase/alpha-1, 6-mannosyltransferase</fullName>
    </submittedName>
</protein>
<gene>
    <name evidence="9" type="ORF">B0I29_110147</name>
</gene>
<feature type="transmembrane region" description="Helical" evidence="8">
    <location>
        <begin position="247"/>
        <end position="272"/>
    </location>
</feature>
<reference evidence="9 10" key="1">
    <citation type="submission" date="2018-06" db="EMBL/GenBank/DDBJ databases">
        <title>Genomic Encyclopedia of Type Strains, Phase III (KMG-III): the genomes of soil and plant-associated and newly described type strains.</title>
        <authorList>
            <person name="Whitman W."/>
        </authorList>
    </citation>
    <scope>NUCLEOTIDE SEQUENCE [LARGE SCALE GENOMIC DNA]</scope>
    <source>
        <strain evidence="9 10">CGMCC 4.7090</strain>
    </source>
</reference>
<comment type="subcellular location">
    <subcellularLocation>
        <location evidence="1">Membrane</location>
        <topology evidence="1">Multi-pass membrane protein</topology>
    </subcellularLocation>
</comment>
<evidence type="ECO:0000256" key="8">
    <source>
        <dbReference type="SAM" id="Phobius"/>
    </source>
</evidence>
<keyword evidence="4 8" id="KW-0812">Transmembrane</keyword>
<keyword evidence="6 8" id="KW-0472">Membrane</keyword>
<feature type="transmembrane region" description="Helical" evidence="8">
    <location>
        <begin position="176"/>
        <end position="196"/>
    </location>
</feature>
<evidence type="ECO:0000256" key="6">
    <source>
        <dbReference type="ARBA" id="ARBA00023136"/>
    </source>
</evidence>
<feature type="transmembrane region" description="Helical" evidence="8">
    <location>
        <begin position="348"/>
        <end position="367"/>
    </location>
</feature>
<feature type="transmembrane region" description="Helical" evidence="8">
    <location>
        <begin position="202"/>
        <end position="218"/>
    </location>
</feature>
<feature type="transmembrane region" description="Helical" evidence="8">
    <location>
        <begin position="49"/>
        <end position="68"/>
    </location>
</feature>
<keyword evidence="3 9" id="KW-0808">Transferase</keyword>
<evidence type="ECO:0000256" key="3">
    <source>
        <dbReference type="ARBA" id="ARBA00022679"/>
    </source>
</evidence>
<feature type="transmembrane region" description="Helical" evidence="8">
    <location>
        <begin position="374"/>
        <end position="395"/>
    </location>
</feature>
<accession>A0A327ZA09</accession>
<evidence type="ECO:0000256" key="1">
    <source>
        <dbReference type="ARBA" id="ARBA00004141"/>
    </source>
</evidence>
<keyword evidence="2 9" id="KW-0328">Glycosyltransferase</keyword>
<evidence type="ECO:0000256" key="5">
    <source>
        <dbReference type="ARBA" id="ARBA00022989"/>
    </source>
</evidence>
<comment type="caution">
    <text evidence="9">The sequence shown here is derived from an EMBL/GenBank/DDBJ whole genome shotgun (WGS) entry which is preliminary data.</text>
</comment>
<evidence type="ECO:0000313" key="9">
    <source>
        <dbReference type="EMBL" id="RAK35393.1"/>
    </source>
</evidence>
<evidence type="ECO:0000256" key="2">
    <source>
        <dbReference type="ARBA" id="ARBA00022676"/>
    </source>
</evidence>
<name>A0A327ZA09_9ACTN</name>
<evidence type="ECO:0000256" key="7">
    <source>
        <dbReference type="ARBA" id="ARBA00043987"/>
    </source>
</evidence>
<dbReference type="NCBIfam" id="NF038066">
    <property type="entry name" value="MptB"/>
    <property type="match status" value="1"/>
</dbReference>
<organism evidence="9 10">
    <name type="scientific">Actinoplanes lutulentus</name>
    <dbReference type="NCBI Taxonomy" id="1287878"/>
    <lineage>
        <taxon>Bacteria</taxon>
        <taxon>Bacillati</taxon>
        <taxon>Actinomycetota</taxon>
        <taxon>Actinomycetes</taxon>
        <taxon>Micromonosporales</taxon>
        <taxon>Micromonosporaceae</taxon>
        <taxon>Actinoplanes</taxon>
    </lineage>
</organism>
<keyword evidence="5 8" id="KW-1133">Transmembrane helix</keyword>
<feature type="transmembrane region" description="Helical" evidence="8">
    <location>
        <begin position="439"/>
        <end position="460"/>
    </location>
</feature>
<dbReference type="OrthoDB" id="5242303at2"/>
<dbReference type="GO" id="GO:0016757">
    <property type="term" value="F:glycosyltransferase activity"/>
    <property type="evidence" value="ECO:0007669"/>
    <property type="project" value="UniProtKB-KW"/>
</dbReference>
<dbReference type="Proteomes" id="UP000249341">
    <property type="component" value="Unassembled WGS sequence"/>
</dbReference>
<evidence type="ECO:0000256" key="4">
    <source>
        <dbReference type="ARBA" id="ARBA00022692"/>
    </source>
</evidence>
<sequence length="467" mass="48038">MFSDHGARQLAFSRVAGAAGSSLITGGGFAAGALPVGVTFVTEVRHARVGLVCVYSGLALLLLAWWWYGRVTRSTPDESCRTHWQTLALWGAPFLIAPPLFSRDVYSYLAQGLMIDSGLDVYRYGPAVLGGAFAEQVPAIWQHTPSPYGPAFLIVAEAVAGLFSSHMVGGVIAMRLVAVGGLILLAVALKALATSAGVSPSAATWLAVLNPLVLIHFIGGAHNDALMAGLLAAGLAAAVRNRPVLGAVLVAGAALIKAPAALGLVAVAVIWAGRLRGSWPQTRASVAVGFTAALATVLITAVAGTGYGWITALGTPITAGNWSLTGLLGRWSATMAQDAAGAELMHSLWRGTGLLATLIVAVLVWIHRARLGPVYGLGIVLVALVLFGPAIRPWYLVWGLVPIAAVAVGQGVRRTLAGVCGLLVLMVLPDGFAADGDRLMLALLGAFLGAGAFLVARTAAYSRAVAQ</sequence>
<dbReference type="GO" id="GO:0016020">
    <property type="term" value="C:membrane"/>
    <property type="evidence" value="ECO:0007669"/>
    <property type="project" value="UniProtKB-SubCell"/>
</dbReference>
<feature type="transmembrane region" description="Helical" evidence="8">
    <location>
        <begin position="20"/>
        <end position="42"/>
    </location>
</feature>
<evidence type="ECO:0000313" key="10">
    <source>
        <dbReference type="Proteomes" id="UP000249341"/>
    </source>
</evidence>
<comment type="similarity">
    <text evidence="7">Belongs to the MptA/B family.</text>
</comment>
<dbReference type="RefSeq" id="WP_111650946.1">
    <property type="nucleotide sequence ID" value="NZ_JACHWI010000004.1"/>
</dbReference>